<evidence type="ECO:0000313" key="9">
    <source>
        <dbReference type="Proteomes" id="UP000094801"/>
    </source>
</evidence>
<keyword evidence="3 7" id="KW-0812">Transmembrane</keyword>
<evidence type="ECO:0000313" key="8">
    <source>
        <dbReference type="EMBL" id="ODV85804.1"/>
    </source>
</evidence>
<dbReference type="EMBL" id="KV453851">
    <property type="protein sequence ID" value="ODV85804.1"/>
    <property type="molecule type" value="Genomic_DNA"/>
</dbReference>
<dbReference type="Proteomes" id="UP000094801">
    <property type="component" value="Unassembled WGS sequence"/>
</dbReference>
<evidence type="ECO:0000256" key="6">
    <source>
        <dbReference type="ARBA" id="ARBA00037968"/>
    </source>
</evidence>
<sequence length="537" mass="61588">MSSIIKGSKAVYDYFKVDDPSTIHNEYSDSSKYANITRKPVPEHKASNFFQAFNLYPSNYSAVERKFLLKVDFSVFFFLCASFYTKYLDNSNISNAYVSGMKEDLKLHGNQLNYFNTCYTVGYAVFHIPLVLLIRKQSFARYLLIVCEFVWGSLTLANAYVTDANQVYVIRFFIGVFEACSFPATYLVFSLWYDDTELFRRAGLYGMSAVLGSATSGFFQTRAQESLNGVNGLEGWRWQFIIDSIFTYGIVVWGFLFFPGLPTTCRKFGLFNEDDMVFARKRLENKVAIPGNFTREVFRKTFKTWQFYVLCCLWVTHHQIWYDSGAKLYLKSKPELYSQSDVTNYAAYFRGGGIFPALLVPPLAHYYGKMKVTLVAMGFAYFSNIVLLIWNVPEKLKLTAYGFESVFQSGLAQMFYSWATVLCRDNVEKKALVLACMNCFSYAVNAFAIPLQWNLEDSPRFRKGFSVNMALLVVANILFLITYYLDKYDLKWIPQYAGDRHNLVLADKQDALEEESDSSSVEIVHSTLEKGKSSISV</sequence>
<evidence type="ECO:0000256" key="4">
    <source>
        <dbReference type="ARBA" id="ARBA00022989"/>
    </source>
</evidence>
<organism evidence="8 9">
    <name type="scientific">[Candida] arabinofermentans NRRL YB-2248</name>
    <dbReference type="NCBI Taxonomy" id="983967"/>
    <lineage>
        <taxon>Eukaryota</taxon>
        <taxon>Fungi</taxon>
        <taxon>Dikarya</taxon>
        <taxon>Ascomycota</taxon>
        <taxon>Saccharomycotina</taxon>
        <taxon>Pichiomycetes</taxon>
        <taxon>Pichiales</taxon>
        <taxon>Pichiaceae</taxon>
        <taxon>Ogataea</taxon>
        <taxon>Ogataea/Candida clade</taxon>
    </lineage>
</organism>
<dbReference type="FunFam" id="1.20.1250.20:FF:000065">
    <property type="entry name" value="Putative MFS pantothenate transporter"/>
    <property type="match status" value="1"/>
</dbReference>
<evidence type="ECO:0000256" key="2">
    <source>
        <dbReference type="ARBA" id="ARBA00022448"/>
    </source>
</evidence>
<dbReference type="Pfam" id="PF07690">
    <property type="entry name" value="MFS_1"/>
    <property type="match status" value="1"/>
</dbReference>
<protein>
    <recommendedName>
        <fullName evidence="10">Major facilitator superfamily (MFS) profile domain-containing protein</fullName>
    </recommendedName>
</protein>
<feature type="transmembrane region" description="Helical" evidence="7">
    <location>
        <begin position="168"/>
        <end position="193"/>
    </location>
</feature>
<name>A0A1E4T242_9ASCO</name>
<accession>A0A1E4T242</accession>
<feature type="transmembrane region" description="Helical" evidence="7">
    <location>
        <begin position="114"/>
        <end position="135"/>
    </location>
</feature>
<dbReference type="GO" id="GO:0016020">
    <property type="term" value="C:membrane"/>
    <property type="evidence" value="ECO:0007669"/>
    <property type="project" value="UniProtKB-SubCell"/>
</dbReference>
<evidence type="ECO:0000256" key="1">
    <source>
        <dbReference type="ARBA" id="ARBA00004141"/>
    </source>
</evidence>
<gene>
    <name evidence="8" type="ORF">CANARDRAFT_27894</name>
</gene>
<feature type="transmembrane region" description="Helical" evidence="7">
    <location>
        <begin position="431"/>
        <end position="453"/>
    </location>
</feature>
<feature type="transmembrane region" description="Helical" evidence="7">
    <location>
        <begin position="372"/>
        <end position="392"/>
    </location>
</feature>
<dbReference type="STRING" id="983967.A0A1E4T242"/>
<reference evidence="9" key="1">
    <citation type="submission" date="2016-04" db="EMBL/GenBank/DDBJ databases">
        <title>Comparative genomics of biotechnologically important yeasts.</title>
        <authorList>
            <consortium name="DOE Joint Genome Institute"/>
            <person name="Riley R."/>
            <person name="Haridas S."/>
            <person name="Wolfe K.H."/>
            <person name="Lopes M.R."/>
            <person name="Hittinger C.T."/>
            <person name="Goker M."/>
            <person name="Salamov A."/>
            <person name="Wisecaver J."/>
            <person name="Long T.M."/>
            <person name="Aerts A.L."/>
            <person name="Barry K."/>
            <person name="Choi C."/>
            <person name="Clum A."/>
            <person name="Coughlan A.Y."/>
            <person name="Deshpande S."/>
            <person name="Douglass A.P."/>
            <person name="Hanson S.J."/>
            <person name="Klenk H.-P."/>
            <person name="Labutti K."/>
            <person name="Lapidus A."/>
            <person name="Lindquist E."/>
            <person name="Lipzen A."/>
            <person name="Meier-Kolthoff J.P."/>
            <person name="Ohm R.A."/>
            <person name="Otillar R.P."/>
            <person name="Pangilinan J."/>
            <person name="Peng Y."/>
            <person name="Rokas A."/>
            <person name="Rosa C.A."/>
            <person name="Scheuner C."/>
            <person name="Sibirny A.A."/>
            <person name="Slot J.C."/>
            <person name="Stielow J.B."/>
            <person name="Sun H."/>
            <person name="Kurtzman C.P."/>
            <person name="Blackwell M."/>
            <person name="Grigoriev I.V."/>
            <person name="Jeffries T.W."/>
        </authorList>
    </citation>
    <scope>NUCLEOTIDE SEQUENCE [LARGE SCALE GENOMIC DNA]</scope>
    <source>
        <strain evidence="9">NRRL YB-2248</strain>
    </source>
</reference>
<proteinExistence type="inferred from homology"/>
<dbReference type="SUPFAM" id="SSF103473">
    <property type="entry name" value="MFS general substrate transporter"/>
    <property type="match status" value="1"/>
</dbReference>
<keyword evidence="4 7" id="KW-1133">Transmembrane helix</keyword>
<evidence type="ECO:0008006" key="10">
    <source>
        <dbReference type="Google" id="ProtNLM"/>
    </source>
</evidence>
<keyword evidence="9" id="KW-1185">Reference proteome</keyword>
<evidence type="ECO:0000256" key="3">
    <source>
        <dbReference type="ARBA" id="ARBA00022692"/>
    </source>
</evidence>
<dbReference type="InterPro" id="IPR011701">
    <property type="entry name" value="MFS"/>
</dbReference>
<feature type="transmembrane region" description="Helical" evidence="7">
    <location>
        <begin position="142"/>
        <end position="162"/>
    </location>
</feature>
<feature type="transmembrane region" description="Helical" evidence="7">
    <location>
        <begin position="240"/>
        <end position="258"/>
    </location>
</feature>
<dbReference type="PANTHER" id="PTHR43791:SF15">
    <property type="entry name" value="TRANSPORTER SEO1-RELATED"/>
    <property type="match status" value="1"/>
</dbReference>
<dbReference type="OrthoDB" id="3639251at2759"/>
<feature type="transmembrane region" description="Helical" evidence="7">
    <location>
        <begin position="465"/>
        <end position="485"/>
    </location>
</feature>
<keyword evidence="2" id="KW-0813">Transport</keyword>
<evidence type="ECO:0000256" key="7">
    <source>
        <dbReference type="SAM" id="Phobius"/>
    </source>
</evidence>
<keyword evidence="5 7" id="KW-0472">Membrane</keyword>
<dbReference type="PANTHER" id="PTHR43791">
    <property type="entry name" value="PERMEASE-RELATED"/>
    <property type="match status" value="1"/>
</dbReference>
<dbReference type="AlphaFoldDB" id="A0A1E4T242"/>
<comment type="subcellular location">
    <subcellularLocation>
        <location evidence="1">Membrane</location>
        <topology evidence="1">Multi-pass membrane protein</topology>
    </subcellularLocation>
</comment>
<dbReference type="InterPro" id="IPR036259">
    <property type="entry name" value="MFS_trans_sf"/>
</dbReference>
<dbReference type="GO" id="GO:0022857">
    <property type="term" value="F:transmembrane transporter activity"/>
    <property type="evidence" value="ECO:0007669"/>
    <property type="project" value="InterPro"/>
</dbReference>
<comment type="similarity">
    <text evidence="6">Belongs to the major facilitator superfamily. Allantoate permease family.</text>
</comment>
<evidence type="ECO:0000256" key="5">
    <source>
        <dbReference type="ARBA" id="ARBA00023136"/>
    </source>
</evidence>
<feature type="transmembrane region" description="Helical" evidence="7">
    <location>
        <begin position="342"/>
        <end position="360"/>
    </location>
</feature>
<dbReference type="Gene3D" id="1.20.1250.20">
    <property type="entry name" value="MFS general substrate transporter like domains"/>
    <property type="match status" value="1"/>
</dbReference>